<keyword evidence="1" id="KW-0175">Coiled coil</keyword>
<dbReference type="Pfam" id="PF00650">
    <property type="entry name" value="CRAL_TRIO"/>
    <property type="match status" value="1"/>
</dbReference>
<reference evidence="3" key="1">
    <citation type="submission" date="2017-01" db="EMBL/GenBank/DDBJ databases">
        <authorList>
            <person name="Mah S.A."/>
            <person name="Swanson W.J."/>
            <person name="Moy G.W."/>
            <person name="Vacquier V.D."/>
        </authorList>
    </citation>
    <scope>NUCLEOTIDE SEQUENCE [LARGE SCALE GENOMIC DNA]</scope>
    <source>
        <strain evidence="3">COL-18-3</strain>
    </source>
</reference>
<dbReference type="SMART" id="SM00516">
    <property type="entry name" value="SEC14"/>
    <property type="match status" value="1"/>
</dbReference>
<accession>A0A1R1PC56</accession>
<dbReference type="InterPro" id="IPR052432">
    <property type="entry name" value="PITP/CRAL-TRIO"/>
</dbReference>
<evidence type="ECO:0000313" key="4">
    <source>
        <dbReference type="EMBL" id="OMH85237.1"/>
    </source>
</evidence>
<keyword evidence="5" id="KW-1185">Reference proteome</keyword>
<dbReference type="AlphaFoldDB" id="A0A1R1PC56"/>
<feature type="domain" description="CRAL-TRIO" evidence="2">
    <location>
        <begin position="213"/>
        <end position="331"/>
    </location>
</feature>
<dbReference type="SMART" id="SM01100">
    <property type="entry name" value="CRAL_TRIO_N"/>
    <property type="match status" value="1"/>
</dbReference>
<sequence length="436" mass="49943">MATKAEKVTKQFEKGVVDRAGCYGNLNEFERKKLQEVYELVFKQLTTDIAKAKNAAGGELEPVKIDEDQAADKKNGEKYKDTEVIPGCKYGQTIEDKVGKKLIPVEFKTTLKDSTVESVLYESFREDIADTYVLRFLRARKWDPPKAHDMFMNALKFRHIENVEEIIFTGESALDAALLHKGTMYLEGMDKITQNIIWSEPCKHFPKDQPFAQLKRFIIWFMETARVKLDIPNEKVCLIIDLTDNTNANMDWNFLKLTLKYLEAYYPESLGLCIAYNGSWWVSGIYSMVKPLLDPVVAAKIQFCKSIDEVSKYIDLAHIPSSKGGKSSFTFKFVLPTPEDHAHMSDVEAKAKAAEEKRQAYEEFRDATIKWIEAGKKLEKSKGPELDAIKRELEEIEKHRHECQVKAREASKKLDRFTRSPALYTRLANNKASAKP</sequence>
<dbReference type="SUPFAM" id="SSF46938">
    <property type="entry name" value="CRAL/TRIO N-terminal domain"/>
    <property type="match status" value="1"/>
</dbReference>
<dbReference type="PANTHER" id="PTHR46590">
    <property type="entry name" value="PHOSPHATIDYLINOSITOL TRANSFER PROTEIN CSR1-RELATED"/>
    <property type="match status" value="1"/>
</dbReference>
<dbReference type="PANTHER" id="PTHR46590:SF1">
    <property type="entry name" value="PHOSPHATIDYLINOSITOL TRANSFER PROTEIN CSR1"/>
    <property type="match status" value="1"/>
</dbReference>
<dbReference type="CDD" id="cd00170">
    <property type="entry name" value="SEC14"/>
    <property type="match status" value="1"/>
</dbReference>
<dbReference type="Proteomes" id="UP000188320">
    <property type="component" value="Unassembled WGS sequence"/>
</dbReference>
<gene>
    <name evidence="4" type="ORF">AX774_g1220</name>
    <name evidence="3" type="ORF">AX774_g8071</name>
</gene>
<dbReference type="EMBL" id="LSSK01001904">
    <property type="protein sequence ID" value="OMH78540.1"/>
    <property type="molecule type" value="Genomic_DNA"/>
</dbReference>
<dbReference type="Pfam" id="PF03765">
    <property type="entry name" value="CRAL_TRIO_N"/>
    <property type="match status" value="1"/>
</dbReference>
<evidence type="ECO:0000259" key="2">
    <source>
        <dbReference type="PROSITE" id="PS50191"/>
    </source>
</evidence>
<dbReference type="OrthoDB" id="43460at2759"/>
<dbReference type="Gene3D" id="3.40.525.10">
    <property type="entry name" value="CRAL-TRIO lipid binding domain"/>
    <property type="match status" value="1"/>
</dbReference>
<evidence type="ECO:0000313" key="3">
    <source>
        <dbReference type="EMBL" id="OMH78540.1"/>
    </source>
</evidence>
<name>A0A1R1PC56_ZANCU</name>
<proteinExistence type="predicted"/>
<dbReference type="InterPro" id="IPR001251">
    <property type="entry name" value="CRAL-TRIO_dom"/>
</dbReference>
<dbReference type="InterPro" id="IPR036273">
    <property type="entry name" value="CRAL/TRIO_N_dom_sf"/>
</dbReference>
<reference evidence="5" key="2">
    <citation type="submission" date="2017-01" db="EMBL/GenBank/DDBJ databases">
        <authorList>
            <person name="Wang Y."/>
            <person name="White M."/>
            <person name="Kvist S."/>
            <person name="Moncalvo J.-M."/>
        </authorList>
    </citation>
    <scope>NUCLEOTIDE SEQUENCE [LARGE SCALE GENOMIC DNA]</scope>
    <source>
        <strain evidence="5">COL-18-3</strain>
    </source>
</reference>
<evidence type="ECO:0000256" key="1">
    <source>
        <dbReference type="SAM" id="Coils"/>
    </source>
</evidence>
<feature type="coiled-coil region" evidence="1">
    <location>
        <begin position="344"/>
        <end position="413"/>
    </location>
</feature>
<organism evidence="3 5">
    <name type="scientific">Zancudomyces culisetae</name>
    <name type="common">Gut fungus</name>
    <name type="synonym">Smittium culisetae</name>
    <dbReference type="NCBI Taxonomy" id="1213189"/>
    <lineage>
        <taxon>Eukaryota</taxon>
        <taxon>Fungi</taxon>
        <taxon>Fungi incertae sedis</taxon>
        <taxon>Zoopagomycota</taxon>
        <taxon>Kickxellomycotina</taxon>
        <taxon>Harpellomycetes</taxon>
        <taxon>Harpellales</taxon>
        <taxon>Legeriomycetaceae</taxon>
        <taxon>Zancudomyces</taxon>
    </lineage>
</organism>
<dbReference type="EMBL" id="LSSK01000101">
    <property type="protein sequence ID" value="OMH85237.1"/>
    <property type="molecule type" value="Genomic_DNA"/>
</dbReference>
<dbReference type="SUPFAM" id="SSF52087">
    <property type="entry name" value="CRAL/TRIO domain"/>
    <property type="match status" value="1"/>
</dbReference>
<dbReference type="PROSITE" id="PS50191">
    <property type="entry name" value="CRAL_TRIO"/>
    <property type="match status" value="1"/>
</dbReference>
<comment type="caution">
    <text evidence="3">The sequence shown here is derived from an EMBL/GenBank/DDBJ whole genome shotgun (WGS) entry which is preliminary data.</text>
</comment>
<protein>
    <submittedName>
        <fullName evidence="3">Phosphatidylinositol transfer protein CSR1</fullName>
    </submittedName>
</protein>
<evidence type="ECO:0000313" key="5">
    <source>
        <dbReference type="Proteomes" id="UP000188320"/>
    </source>
</evidence>
<dbReference type="InterPro" id="IPR036865">
    <property type="entry name" value="CRAL-TRIO_dom_sf"/>
</dbReference>
<dbReference type="InterPro" id="IPR011074">
    <property type="entry name" value="CRAL/TRIO_N_dom"/>
</dbReference>